<evidence type="ECO:0000313" key="10">
    <source>
        <dbReference type="Proteomes" id="UP000275408"/>
    </source>
</evidence>
<keyword evidence="4" id="KW-0732">Signal</keyword>
<dbReference type="Proteomes" id="UP000275408">
    <property type="component" value="Unassembled WGS sequence"/>
</dbReference>
<organism evidence="9 10">
    <name type="scientific">Pocillopora damicornis</name>
    <name type="common">Cauliflower coral</name>
    <name type="synonym">Millepora damicornis</name>
    <dbReference type="NCBI Taxonomy" id="46731"/>
    <lineage>
        <taxon>Eukaryota</taxon>
        <taxon>Metazoa</taxon>
        <taxon>Cnidaria</taxon>
        <taxon>Anthozoa</taxon>
        <taxon>Hexacorallia</taxon>
        <taxon>Scleractinia</taxon>
        <taxon>Astrocoeniina</taxon>
        <taxon>Pocilloporidae</taxon>
        <taxon>Pocillopora</taxon>
    </lineage>
</organism>
<evidence type="ECO:0000256" key="2">
    <source>
        <dbReference type="ARBA" id="ARBA00022553"/>
    </source>
</evidence>
<keyword evidence="10" id="KW-1185">Reference proteome</keyword>
<evidence type="ECO:0000256" key="7">
    <source>
        <dbReference type="SAM" id="Phobius"/>
    </source>
</evidence>
<feature type="transmembrane region" description="Helical" evidence="7">
    <location>
        <begin position="275"/>
        <end position="297"/>
    </location>
</feature>
<feature type="transmembrane region" description="Helical" evidence="7">
    <location>
        <begin position="47"/>
        <end position="68"/>
    </location>
</feature>
<keyword evidence="6 7" id="KW-0472">Membrane</keyword>
<feature type="domain" description="Proline-rich transmembrane protein 3/4" evidence="8">
    <location>
        <begin position="27"/>
        <end position="304"/>
    </location>
</feature>
<gene>
    <name evidence="9" type="ORF">pdam_00014561</name>
</gene>
<dbReference type="InterPro" id="IPR052836">
    <property type="entry name" value="PRRT_domain-containing"/>
</dbReference>
<dbReference type="STRING" id="46731.A0A3M6TPG6"/>
<evidence type="ECO:0000313" key="9">
    <source>
        <dbReference type="EMBL" id="RMX43239.1"/>
    </source>
</evidence>
<feature type="transmembrane region" description="Helical" evidence="7">
    <location>
        <begin position="80"/>
        <end position="102"/>
    </location>
</feature>
<reference evidence="9 10" key="1">
    <citation type="journal article" date="2018" name="Sci. Rep.">
        <title>Comparative analysis of the Pocillopora damicornis genome highlights role of immune system in coral evolution.</title>
        <authorList>
            <person name="Cunning R."/>
            <person name="Bay R.A."/>
            <person name="Gillette P."/>
            <person name="Baker A.C."/>
            <person name="Traylor-Knowles N."/>
        </authorList>
    </citation>
    <scope>NUCLEOTIDE SEQUENCE [LARGE SCALE GENOMIC DNA]</scope>
    <source>
        <strain evidence="9">RSMAS</strain>
        <tissue evidence="9">Whole animal</tissue>
    </source>
</reference>
<dbReference type="EMBL" id="RCHS01003235">
    <property type="protein sequence ID" value="RMX43239.1"/>
    <property type="molecule type" value="Genomic_DNA"/>
</dbReference>
<evidence type="ECO:0000256" key="4">
    <source>
        <dbReference type="ARBA" id="ARBA00022729"/>
    </source>
</evidence>
<keyword evidence="3 7" id="KW-0812">Transmembrane</keyword>
<dbReference type="PANTHER" id="PTHR35578">
    <property type="entry name" value="PROLINE-RICH TRANSMEMBRANE PROTEIN 4-RELATED"/>
    <property type="match status" value="1"/>
</dbReference>
<name>A0A3M6TPG6_POCDA</name>
<keyword evidence="5 7" id="KW-1133">Transmembrane helix</keyword>
<sequence>MPHHHQRKIENYSKMAEPTRAVDDMLQSEPTPDWRKGRKHWGIAWELHWIGFGLAFSILAVFSLFSLIQARKKRGFGRKPFVIAVNSLLLFFGVTRASYLLIDPYGSQQNGIEVPSWFLQFLFNIAYPCLTSSFSLIFLAFLEVSKLQLVPNKLQNIYLLGSIITFQFALVLAGDIASALDADIIILLLICQVFIIVWGFLLSASFIYSGFKVIHQVRNVEKRLQLQNRANTSKVAKVTIGTSILGIASSILQLYSLVSVYKFYAKIQEPDAWMWWTFQTCARLAEIAMACTLTYSVRRPSENKRSASVRRKLTVTETAAIALENTFAVF</sequence>
<keyword evidence="2" id="KW-0597">Phosphoprotein</keyword>
<evidence type="ECO:0000259" key="8">
    <source>
        <dbReference type="Pfam" id="PF25987"/>
    </source>
</evidence>
<feature type="transmembrane region" description="Helical" evidence="7">
    <location>
        <begin position="157"/>
        <end position="178"/>
    </location>
</feature>
<proteinExistence type="predicted"/>
<protein>
    <recommendedName>
        <fullName evidence="8">Proline-rich transmembrane protein 3/4 domain-containing protein</fullName>
    </recommendedName>
</protein>
<feature type="transmembrane region" description="Helical" evidence="7">
    <location>
        <begin position="235"/>
        <end position="255"/>
    </location>
</feature>
<evidence type="ECO:0000256" key="5">
    <source>
        <dbReference type="ARBA" id="ARBA00022989"/>
    </source>
</evidence>
<dbReference type="InterPro" id="IPR059081">
    <property type="entry name" value="PRRT3-4"/>
</dbReference>
<dbReference type="Pfam" id="PF25987">
    <property type="entry name" value="PRRT3"/>
    <property type="match status" value="1"/>
</dbReference>
<dbReference type="AlphaFoldDB" id="A0A3M6TPG6"/>
<evidence type="ECO:0000256" key="3">
    <source>
        <dbReference type="ARBA" id="ARBA00022692"/>
    </source>
</evidence>
<accession>A0A3M6TPG6</accession>
<evidence type="ECO:0000256" key="6">
    <source>
        <dbReference type="ARBA" id="ARBA00023136"/>
    </source>
</evidence>
<feature type="transmembrane region" description="Helical" evidence="7">
    <location>
        <begin position="184"/>
        <end position="214"/>
    </location>
</feature>
<dbReference type="OrthoDB" id="10066605at2759"/>
<comment type="caution">
    <text evidence="9">The sequence shown here is derived from an EMBL/GenBank/DDBJ whole genome shotgun (WGS) entry which is preliminary data.</text>
</comment>
<feature type="transmembrane region" description="Helical" evidence="7">
    <location>
        <begin position="122"/>
        <end position="145"/>
    </location>
</feature>
<dbReference type="PANTHER" id="PTHR35578:SF6">
    <property type="entry name" value="PROLINE-RICH TRANSMEMBRANE PROTEIN 4"/>
    <property type="match status" value="1"/>
</dbReference>
<comment type="subcellular location">
    <subcellularLocation>
        <location evidence="1">Membrane</location>
        <topology evidence="1">Multi-pass membrane protein</topology>
    </subcellularLocation>
</comment>
<evidence type="ECO:0000256" key="1">
    <source>
        <dbReference type="ARBA" id="ARBA00004141"/>
    </source>
</evidence>